<dbReference type="PANTHER" id="PTHR11374">
    <property type="entry name" value="UDP-GLUCOSE DEHYDROGENASE/UDP-MANNAC DEHYDROGENASE"/>
    <property type="match status" value="1"/>
</dbReference>
<dbReference type="PIRSF" id="PIRSF500134">
    <property type="entry name" value="UDPglc_DH_bac"/>
    <property type="match status" value="1"/>
</dbReference>
<organism evidence="9 10">
    <name type="scientific">Tritrichomonas musculus</name>
    <dbReference type="NCBI Taxonomy" id="1915356"/>
    <lineage>
        <taxon>Eukaryota</taxon>
        <taxon>Metamonada</taxon>
        <taxon>Parabasalia</taxon>
        <taxon>Tritrichomonadida</taxon>
        <taxon>Tritrichomonadidae</taxon>
        <taxon>Tritrichomonas</taxon>
    </lineage>
</organism>
<dbReference type="InterPro" id="IPR014027">
    <property type="entry name" value="UDP-Glc/GDP-Man_DH_C"/>
</dbReference>
<evidence type="ECO:0000256" key="2">
    <source>
        <dbReference type="ARBA" id="ARBA00006601"/>
    </source>
</evidence>
<dbReference type="PANTHER" id="PTHR11374:SF3">
    <property type="entry name" value="UDP-GLUCOSE 6-DEHYDROGENASE"/>
    <property type="match status" value="1"/>
</dbReference>
<dbReference type="NCBIfam" id="TIGR03026">
    <property type="entry name" value="NDP-sugDHase"/>
    <property type="match status" value="1"/>
</dbReference>
<comment type="caution">
    <text evidence="9">The sequence shown here is derived from an EMBL/GenBank/DDBJ whole genome shotgun (WGS) entry which is preliminary data.</text>
</comment>
<dbReference type="Pfam" id="PF03720">
    <property type="entry name" value="UDPG_MGDP_dh_C"/>
    <property type="match status" value="1"/>
</dbReference>
<evidence type="ECO:0000313" key="9">
    <source>
        <dbReference type="EMBL" id="KAK8853954.1"/>
    </source>
</evidence>
<dbReference type="EC" id="1.1.1.22" evidence="3 7"/>
<accession>A0ABR2HWF1</accession>
<comment type="catalytic activity">
    <reaction evidence="6 7">
        <text>UDP-alpha-D-glucose + 2 NAD(+) + H2O = UDP-alpha-D-glucuronate + 2 NADH + 3 H(+)</text>
        <dbReference type="Rhea" id="RHEA:23596"/>
        <dbReference type="ChEBI" id="CHEBI:15377"/>
        <dbReference type="ChEBI" id="CHEBI:15378"/>
        <dbReference type="ChEBI" id="CHEBI:57540"/>
        <dbReference type="ChEBI" id="CHEBI:57945"/>
        <dbReference type="ChEBI" id="CHEBI:58052"/>
        <dbReference type="ChEBI" id="CHEBI:58885"/>
        <dbReference type="EC" id="1.1.1.22"/>
    </reaction>
</comment>
<dbReference type="InterPro" id="IPR036220">
    <property type="entry name" value="UDP-Glc/GDP-Man_DH_C_sf"/>
</dbReference>
<sequence length="472" mass="52602">MSAYYKNIACIGAGYVGCPSMAVLAEMCPEFTVTLVDNDAKKVDAWNSFKLPIFEPKLDQILKKVLNKNLHITTDLQKAVENADIIFIAVNTPTKTIGEGAGKATLVKHVEHVAREIGRFALKPSIVVEKSTVPVGVSRSIKTVLNANSEHGINFRVLSNPEFMSEGCAIDNLHNPDRILIGHEDNEECREAALILKSIYQKWVPEEKILLTDCWSSELAKISMSAFLAQRISSINAISAICEKTGANVNEVSRAVGSDDRIGPKFIKASVGFGGSTFAKDILQLVYIAQSLKLKEVARYWELVVQMNNYQIERFAANIVYTLFSTLMNKTLTIFGFAFKAHTNDTRGSPAIKICDLLLEEGAILNIFDLMTPKEQVFSELQIYNPNLTNELLEKNVKVFNEDAYLSTKDAHAIVILNDSPEFCSLNFKKIHENMMKPAFIFDGRNLLDRKKLKEIGFYTHGIGVVPDELNE</sequence>
<dbReference type="InterPro" id="IPR017476">
    <property type="entry name" value="UDP-Glc/GDP-Man"/>
</dbReference>
<dbReference type="Gene3D" id="3.40.50.720">
    <property type="entry name" value="NAD(P)-binding Rossmann-like Domain"/>
    <property type="match status" value="2"/>
</dbReference>
<evidence type="ECO:0000313" key="10">
    <source>
        <dbReference type="Proteomes" id="UP001470230"/>
    </source>
</evidence>
<keyword evidence="10" id="KW-1185">Reference proteome</keyword>
<dbReference type="Proteomes" id="UP001470230">
    <property type="component" value="Unassembled WGS sequence"/>
</dbReference>
<evidence type="ECO:0000256" key="3">
    <source>
        <dbReference type="ARBA" id="ARBA00012954"/>
    </source>
</evidence>
<evidence type="ECO:0000256" key="5">
    <source>
        <dbReference type="ARBA" id="ARBA00023027"/>
    </source>
</evidence>
<keyword evidence="4 7" id="KW-0560">Oxidoreductase</keyword>
<proteinExistence type="inferred from homology"/>
<dbReference type="SMART" id="SM00984">
    <property type="entry name" value="UDPG_MGDP_dh_C"/>
    <property type="match status" value="1"/>
</dbReference>
<name>A0ABR2HWF1_9EUKA</name>
<dbReference type="InterPro" id="IPR028357">
    <property type="entry name" value="UDPglc_DH_bac"/>
</dbReference>
<evidence type="ECO:0000256" key="1">
    <source>
        <dbReference type="ARBA" id="ARBA00004701"/>
    </source>
</evidence>
<gene>
    <name evidence="9" type="ORF">M9Y10_016502</name>
</gene>
<keyword evidence="5 7" id="KW-0520">NAD</keyword>
<dbReference type="SUPFAM" id="SSF52413">
    <property type="entry name" value="UDP-glucose/GDP-mannose dehydrogenase C-terminal domain"/>
    <property type="match status" value="1"/>
</dbReference>
<dbReference type="SUPFAM" id="SSF48179">
    <property type="entry name" value="6-phosphogluconate dehydrogenase C-terminal domain-like"/>
    <property type="match status" value="1"/>
</dbReference>
<dbReference type="InterPro" id="IPR014026">
    <property type="entry name" value="UDP-Glc/GDP-Man_DH_dimer"/>
</dbReference>
<dbReference type="Pfam" id="PF00984">
    <property type="entry name" value="UDPG_MGDP_dh"/>
    <property type="match status" value="1"/>
</dbReference>
<comment type="similarity">
    <text evidence="2 7">Belongs to the UDP-glucose/GDP-mannose dehydrogenase family.</text>
</comment>
<dbReference type="EMBL" id="JAPFFF010000021">
    <property type="protein sequence ID" value="KAK8853954.1"/>
    <property type="molecule type" value="Genomic_DNA"/>
</dbReference>
<reference evidence="9 10" key="1">
    <citation type="submission" date="2024-04" db="EMBL/GenBank/DDBJ databases">
        <title>Tritrichomonas musculus Genome.</title>
        <authorList>
            <person name="Alves-Ferreira E."/>
            <person name="Grigg M."/>
            <person name="Lorenzi H."/>
            <person name="Galac M."/>
        </authorList>
    </citation>
    <scope>NUCLEOTIDE SEQUENCE [LARGE SCALE GENOMIC DNA]</scope>
    <source>
        <strain evidence="9 10">EAF2021</strain>
    </source>
</reference>
<protein>
    <recommendedName>
        <fullName evidence="3 7">UDP-glucose 6-dehydrogenase</fullName>
        <ecNumber evidence="3 7">1.1.1.22</ecNumber>
    </recommendedName>
</protein>
<evidence type="ECO:0000259" key="8">
    <source>
        <dbReference type="SMART" id="SM00984"/>
    </source>
</evidence>
<dbReference type="InterPro" id="IPR001732">
    <property type="entry name" value="UDP-Glc/GDP-Man_DH_N"/>
</dbReference>
<evidence type="ECO:0000256" key="7">
    <source>
        <dbReference type="PIRNR" id="PIRNR000124"/>
    </source>
</evidence>
<comment type="pathway">
    <text evidence="1">Nucleotide-sugar biosynthesis; UDP-alpha-D-glucuronate biosynthesis; UDP-alpha-D-glucuronate from UDP-alpha-D-glucose: step 1/1.</text>
</comment>
<dbReference type="InterPro" id="IPR028356">
    <property type="entry name" value="UDPglc_DH_euk"/>
</dbReference>
<evidence type="ECO:0000256" key="4">
    <source>
        <dbReference type="ARBA" id="ARBA00023002"/>
    </source>
</evidence>
<evidence type="ECO:0000256" key="6">
    <source>
        <dbReference type="ARBA" id="ARBA00047473"/>
    </source>
</evidence>
<dbReference type="Pfam" id="PF03721">
    <property type="entry name" value="UDPG_MGDP_dh_N"/>
    <property type="match status" value="1"/>
</dbReference>
<dbReference type="SUPFAM" id="SSF51735">
    <property type="entry name" value="NAD(P)-binding Rossmann-fold domains"/>
    <property type="match status" value="1"/>
</dbReference>
<feature type="domain" description="UDP-glucose/GDP-mannose dehydrogenase C-terminal" evidence="8">
    <location>
        <begin position="333"/>
        <end position="450"/>
    </location>
</feature>
<dbReference type="Gene3D" id="1.20.5.100">
    <property type="entry name" value="Cytochrome c1, transmembrane anchor, C-terminal"/>
    <property type="match status" value="1"/>
</dbReference>
<dbReference type="InterPro" id="IPR036291">
    <property type="entry name" value="NAD(P)-bd_dom_sf"/>
</dbReference>
<dbReference type="PIRSF" id="PIRSF000124">
    <property type="entry name" value="UDPglc_GDPman_dh"/>
    <property type="match status" value="1"/>
</dbReference>
<dbReference type="InterPro" id="IPR008927">
    <property type="entry name" value="6-PGluconate_DH-like_C_sf"/>
</dbReference>